<comment type="catalytic activity">
    <reaction evidence="8">
        <text>L-seryl-[protein] + ATP = O-phospho-L-seryl-[protein] + ADP + H(+)</text>
        <dbReference type="Rhea" id="RHEA:17989"/>
        <dbReference type="Rhea" id="RHEA-COMP:9863"/>
        <dbReference type="Rhea" id="RHEA-COMP:11604"/>
        <dbReference type="ChEBI" id="CHEBI:15378"/>
        <dbReference type="ChEBI" id="CHEBI:29999"/>
        <dbReference type="ChEBI" id="CHEBI:30616"/>
        <dbReference type="ChEBI" id="CHEBI:83421"/>
        <dbReference type="ChEBI" id="CHEBI:456216"/>
        <dbReference type="EC" id="2.7.11.1"/>
    </reaction>
</comment>
<protein>
    <recommendedName>
        <fullName evidence="1">non-specific serine/threonine protein kinase</fullName>
        <ecNumber evidence="1">2.7.11.1</ecNumber>
    </recommendedName>
</protein>
<evidence type="ECO:0000256" key="9">
    <source>
        <dbReference type="SAM" id="MobiDB-lite"/>
    </source>
</evidence>
<dbReference type="GO" id="GO:0004674">
    <property type="term" value="F:protein serine/threonine kinase activity"/>
    <property type="evidence" value="ECO:0007669"/>
    <property type="project" value="UniProtKB-KW"/>
</dbReference>
<evidence type="ECO:0000256" key="5">
    <source>
        <dbReference type="ARBA" id="ARBA00022777"/>
    </source>
</evidence>
<comment type="caution">
    <text evidence="11">The sequence shown here is derived from an EMBL/GenBank/DDBJ whole genome shotgun (WGS) entry which is preliminary data.</text>
</comment>
<dbReference type="Gene3D" id="1.10.510.10">
    <property type="entry name" value="Transferase(Phosphotransferase) domain 1"/>
    <property type="match status" value="2"/>
</dbReference>
<dbReference type="SMART" id="SM00220">
    <property type="entry name" value="S_TKc"/>
    <property type="match status" value="2"/>
</dbReference>
<dbReference type="InterPro" id="IPR000719">
    <property type="entry name" value="Prot_kinase_dom"/>
</dbReference>
<dbReference type="CDD" id="cd14014">
    <property type="entry name" value="STKc_PknB_like"/>
    <property type="match status" value="2"/>
</dbReference>
<dbReference type="Pfam" id="PF00069">
    <property type="entry name" value="Pkinase"/>
    <property type="match status" value="2"/>
</dbReference>
<evidence type="ECO:0000256" key="6">
    <source>
        <dbReference type="ARBA" id="ARBA00022840"/>
    </source>
</evidence>
<comment type="catalytic activity">
    <reaction evidence="7">
        <text>L-threonyl-[protein] + ATP = O-phospho-L-threonyl-[protein] + ADP + H(+)</text>
        <dbReference type="Rhea" id="RHEA:46608"/>
        <dbReference type="Rhea" id="RHEA-COMP:11060"/>
        <dbReference type="Rhea" id="RHEA-COMP:11605"/>
        <dbReference type="ChEBI" id="CHEBI:15378"/>
        <dbReference type="ChEBI" id="CHEBI:30013"/>
        <dbReference type="ChEBI" id="CHEBI:30616"/>
        <dbReference type="ChEBI" id="CHEBI:61977"/>
        <dbReference type="ChEBI" id="CHEBI:456216"/>
        <dbReference type="EC" id="2.7.11.1"/>
    </reaction>
</comment>
<evidence type="ECO:0000256" key="1">
    <source>
        <dbReference type="ARBA" id="ARBA00012513"/>
    </source>
</evidence>
<sequence>MIITAAQAVGKAMETQLRGENQRRYTQIKGLTESQDLSTFQAYSTERSSPVILKELRLGHLSDWKTLSLFEREARLLAHLNHPQIPALLDYFSQDTEGEVCFYLVSEWIAGQTLATRLKSHWLPRETEAVEIALQILEILIYLQNLNPPVIHRDLKPSNLIQNPENKIFLIDFGAVQELLRPTGEEEFTLIGTPGYAAPEQFTGRALPQSDLYGLGTSLVHLLTGRNPLELPRKQGKLQYRGFTQCSLPFLEWLDYLLCPDPLERFPDAQTAFDTLNRLYPGLAPPKHTPAPPKTLPAVQMPRPQPRAEKTEKPASLQPGQLLFGKYQVGTLLNRGTRSQVYLAQRLQPPQEVILKVLSLKQVHVWKELELFRREADALRQLKHPQIPKLLEFIEESQDADLRLYLLSEKVQGESLSEKLAKGWRPESLEVWNLADQLLEILVYLQSLSPAIVHRDIKPSNLVLDPDQKLWLIDFGAVNQRFRSQGGSGSTLIGTAGYMAPEQFAGKALLQSDLYALGATLVHLLSGLPPAELPQQDFKIQFEAVTHCNQSMQQWLGKLLEPDPHLRYESAQEARLAFQYARNKASLPVSNADPRLNTQLPKIRPGTPPGEICKILFKELEYAESPSGFSLFISNHPLPQLKLKQDLGLYAFQGLKWASCGAGLLLFLPLGPLNFFKALAWYSLLPVLLEKLQTHWLQLPGNLRPKRYKPMPLSLEFNSERLLLRAFETPVKNLAEDRACQAKATEWKADQKKRQVRKPLLYKEKECAWADLKEITLQPLTEAQSPGPWQLELKTHQAQSTSLSPLLWLQPDEAQRLGTILSEIADYYRPPQSHFTRTLSPLKTGVPLLDRLKFITLWSVLFLLVGLMQVPYAPPEKQDRVNAARQRDALEALRRAENGPQNILNSKNNRTHPPQTQFRQPSYQTPQTQFRQPSYQAPQTQFRQPSYQAPQTQFRQPS</sequence>
<keyword evidence="4" id="KW-0547">Nucleotide-binding</keyword>
<dbReference type="GO" id="GO:0005524">
    <property type="term" value="F:ATP binding"/>
    <property type="evidence" value="ECO:0007669"/>
    <property type="project" value="UniProtKB-KW"/>
</dbReference>
<evidence type="ECO:0000256" key="2">
    <source>
        <dbReference type="ARBA" id="ARBA00022527"/>
    </source>
</evidence>
<evidence type="ECO:0000256" key="7">
    <source>
        <dbReference type="ARBA" id="ARBA00047899"/>
    </source>
</evidence>
<evidence type="ECO:0000313" key="11">
    <source>
        <dbReference type="EMBL" id="PIW15329.1"/>
    </source>
</evidence>
<dbReference type="InterPro" id="IPR008271">
    <property type="entry name" value="Ser/Thr_kinase_AS"/>
</dbReference>
<feature type="domain" description="Protein kinase" evidence="10">
    <location>
        <begin position="25"/>
        <end position="283"/>
    </location>
</feature>
<organism evidence="11 12">
    <name type="scientific">bacterium (Candidatus Blackallbacteria) CG17_big_fil_post_rev_8_21_14_2_50_48_46</name>
    <dbReference type="NCBI Taxonomy" id="2014261"/>
    <lineage>
        <taxon>Bacteria</taxon>
        <taxon>Candidatus Blackallbacteria</taxon>
    </lineage>
</organism>
<keyword evidence="2" id="KW-0723">Serine/threonine-protein kinase</keyword>
<feature type="region of interest" description="Disordered" evidence="9">
    <location>
        <begin position="283"/>
        <end position="314"/>
    </location>
</feature>
<feature type="domain" description="Protein kinase" evidence="10">
    <location>
        <begin position="327"/>
        <end position="579"/>
    </location>
</feature>
<dbReference type="PANTHER" id="PTHR24363">
    <property type="entry name" value="SERINE/THREONINE PROTEIN KINASE"/>
    <property type="match status" value="1"/>
</dbReference>
<feature type="region of interest" description="Disordered" evidence="9">
    <location>
        <begin position="897"/>
        <end position="958"/>
    </location>
</feature>
<gene>
    <name evidence="11" type="ORF">COW36_18105</name>
</gene>
<dbReference type="SUPFAM" id="SSF56112">
    <property type="entry name" value="Protein kinase-like (PK-like)"/>
    <property type="match status" value="2"/>
</dbReference>
<dbReference type="AlphaFoldDB" id="A0A2M7G0W5"/>
<keyword evidence="6" id="KW-0067">ATP-binding</keyword>
<dbReference type="EMBL" id="PFFQ01000053">
    <property type="protein sequence ID" value="PIW15329.1"/>
    <property type="molecule type" value="Genomic_DNA"/>
</dbReference>
<name>A0A2M7G0W5_9BACT</name>
<accession>A0A2M7G0W5</accession>
<dbReference type="InterPro" id="IPR011009">
    <property type="entry name" value="Kinase-like_dom_sf"/>
</dbReference>
<reference evidence="11 12" key="1">
    <citation type="submission" date="2017-09" db="EMBL/GenBank/DDBJ databases">
        <title>Depth-based differentiation of microbial function through sediment-hosted aquifers and enrichment of novel symbionts in the deep terrestrial subsurface.</title>
        <authorList>
            <person name="Probst A.J."/>
            <person name="Ladd B."/>
            <person name="Jarett J.K."/>
            <person name="Geller-Mcgrath D.E."/>
            <person name="Sieber C.M."/>
            <person name="Emerson J.B."/>
            <person name="Anantharaman K."/>
            <person name="Thomas B.C."/>
            <person name="Malmstrom R."/>
            <person name="Stieglmeier M."/>
            <person name="Klingl A."/>
            <person name="Woyke T."/>
            <person name="Ryan C.M."/>
            <person name="Banfield J.F."/>
        </authorList>
    </citation>
    <scope>NUCLEOTIDE SEQUENCE [LARGE SCALE GENOMIC DNA]</scope>
    <source>
        <strain evidence="11">CG17_big_fil_post_rev_8_21_14_2_50_48_46</strain>
    </source>
</reference>
<dbReference type="PANTHER" id="PTHR24363:SF0">
    <property type="entry name" value="SERINE_THREONINE KINASE LIKE DOMAIN CONTAINING 1"/>
    <property type="match status" value="1"/>
</dbReference>
<dbReference type="EC" id="2.7.11.1" evidence="1"/>
<feature type="non-terminal residue" evidence="11">
    <location>
        <position position="958"/>
    </location>
</feature>
<evidence type="ECO:0000256" key="8">
    <source>
        <dbReference type="ARBA" id="ARBA00048679"/>
    </source>
</evidence>
<dbReference type="PROSITE" id="PS50011">
    <property type="entry name" value="PROTEIN_KINASE_DOM"/>
    <property type="match status" value="2"/>
</dbReference>
<evidence type="ECO:0000313" key="12">
    <source>
        <dbReference type="Proteomes" id="UP000231019"/>
    </source>
</evidence>
<keyword evidence="5" id="KW-0418">Kinase</keyword>
<proteinExistence type="predicted"/>
<dbReference type="PROSITE" id="PS00108">
    <property type="entry name" value="PROTEIN_KINASE_ST"/>
    <property type="match status" value="1"/>
</dbReference>
<dbReference type="Proteomes" id="UP000231019">
    <property type="component" value="Unassembled WGS sequence"/>
</dbReference>
<keyword evidence="3" id="KW-0808">Transferase</keyword>
<feature type="compositionally biased region" description="Pro residues" evidence="9">
    <location>
        <begin position="283"/>
        <end position="295"/>
    </location>
</feature>
<evidence type="ECO:0000256" key="4">
    <source>
        <dbReference type="ARBA" id="ARBA00022741"/>
    </source>
</evidence>
<feature type="compositionally biased region" description="Polar residues" evidence="9">
    <location>
        <begin position="899"/>
        <end position="958"/>
    </location>
</feature>
<evidence type="ECO:0000256" key="3">
    <source>
        <dbReference type="ARBA" id="ARBA00022679"/>
    </source>
</evidence>
<evidence type="ECO:0000259" key="10">
    <source>
        <dbReference type="PROSITE" id="PS50011"/>
    </source>
</evidence>